<keyword evidence="3 8" id="KW-0328">Glycosyltransferase</keyword>
<dbReference type="OrthoDB" id="6105794at2759"/>
<name>A0A8S3RX56_MYTED</name>
<keyword evidence="4 8" id="KW-0808">Transferase</keyword>
<dbReference type="AlphaFoldDB" id="A0A8S3RX56"/>
<evidence type="ECO:0000256" key="6">
    <source>
        <dbReference type="ARBA" id="ARBA00022989"/>
    </source>
</evidence>
<evidence type="ECO:0000256" key="8">
    <source>
        <dbReference type="RuleBase" id="RU366017"/>
    </source>
</evidence>
<dbReference type="PANTHER" id="PTHR21461:SF69">
    <property type="entry name" value="GLYCOSYLTRANSFERASE FAMILY 92 PROTEIN"/>
    <property type="match status" value="1"/>
</dbReference>
<evidence type="ECO:0000256" key="7">
    <source>
        <dbReference type="ARBA" id="ARBA00023136"/>
    </source>
</evidence>
<evidence type="ECO:0000313" key="9">
    <source>
        <dbReference type="EMBL" id="CAG2209337.1"/>
    </source>
</evidence>
<evidence type="ECO:0000256" key="2">
    <source>
        <dbReference type="ARBA" id="ARBA00007647"/>
    </source>
</evidence>
<dbReference type="Proteomes" id="UP000683360">
    <property type="component" value="Unassembled WGS sequence"/>
</dbReference>
<organism evidence="9 10">
    <name type="scientific">Mytilus edulis</name>
    <name type="common">Blue mussel</name>
    <dbReference type="NCBI Taxonomy" id="6550"/>
    <lineage>
        <taxon>Eukaryota</taxon>
        <taxon>Metazoa</taxon>
        <taxon>Spiralia</taxon>
        <taxon>Lophotrochozoa</taxon>
        <taxon>Mollusca</taxon>
        <taxon>Bivalvia</taxon>
        <taxon>Autobranchia</taxon>
        <taxon>Pteriomorphia</taxon>
        <taxon>Mytilida</taxon>
        <taxon>Mytiloidea</taxon>
        <taxon>Mytilidae</taxon>
        <taxon>Mytilinae</taxon>
        <taxon>Mytilus</taxon>
    </lineage>
</organism>
<dbReference type="EC" id="2.4.1.-" evidence="8"/>
<proteinExistence type="inferred from homology"/>
<sequence length="301" mass="34781">MLSAYIIEKRKRKDQNVVSVIGLEDNKDKYSDFTCCFRSNNGDTIVEHVRSSEHHVFSYENSPFRRVQYTCPLPMMSKSFKWVSISTAFNKTCNKDAKYYVAVQTPSQGELAVCTTVLYGSLSANLLLEWFEVQRILGVDKVISYTKNLNDDAMKVLEYYESLGLTDIIHVAGFPTRDKDIRLSDNTDRVWINQEVFALDCHTRILKYVHVPSRTHIASPILHNFNPEDGFKRYEASPTDVTLHHYRSCQKYFGKLFKSDSTNVEERKLNIYDIAVSTCQKIPQFKQKNIEIIANILKPGY</sequence>
<evidence type="ECO:0000256" key="3">
    <source>
        <dbReference type="ARBA" id="ARBA00022676"/>
    </source>
</evidence>
<keyword evidence="5" id="KW-0812">Transmembrane</keyword>
<evidence type="ECO:0000256" key="5">
    <source>
        <dbReference type="ARBA" id="ARBA00022692"/>
    </source>
</evidence>
<comment type="caution">
    <text evidence="9">The sequence shown here is derived from an EMBL/GenBank/DDBJ whole genome shotgun (WGS) entry which is preliminary data.</text>
</comment>
<accession>A0A8S3RX56</accession>
<dbReference type="EMBL" id="CAJPWZ010001153">
    <property type="protein sequence ID" value="CAG2209337.1"/>
    <property type="molecule type" value="Genomic_DNA"/>
</dbReference>
<dbReference type="PANTHER" id="PTHR21461">
    <property type="entry name" value="GLYCOSYLTRANSFERASE FAMILY 92 PROTEIN"/>
    <property type="match status" value="1"/>
</dbReference>
<gene>
    <name evidence="9" type="ORF">MEDL_23472</name>
</gene>
<dbReference type="InterPro" id="IPR008166">
    <property type="entry name" value="Glyco_transf_92"/>
</dbReference>
<reference evidence="9" key="1">
    <citation type="submission" date="2021-03" db="EMBL/GenBank/DDBJ databases">
        <authorList>
            <person name="Bekaert M."/>
        </authorList>
    </citation>
    <scope>NUCLEOTIDE SEQUENCE</scope>
</reference>
<dbReference type="GO" id="GO:0016757">
    <property type="term" value="F:glycosyltransferase activity"/>
    <property type="evidence" value="ECO:0007669"/>
    <property type="project" value="UniProtKB-UniRule"/>
</dbReference>
<dbReference type="GO" id="GO:0016020">
    <property type="term" value="C:membrane"/>
    <property type="evidence" value="ECO:0007669"/>
    <property type="project" value="UniProtKB-SubCell"/>
</dbReference>
<protein>
    <recommendedName>
        <fullName evidence="8">Glycosyltransferase family 92 protein</fullName>
        <ecNumber evidence="8">2.4.1.-</ecNumber>
    </recommendedName>
</protein>
<evidence type="ECO:0000256" key="1">
    <source>
        <dbReference type="ARBA" id="ARBA00004167"/>
    </source>
</evidence>
<dbReference type="GO" id="GO:0005737">
    <property type="term" value="C:cytoplasm"/>
    <property type="evidence" value="ECO:0007669"/>
    <property type="project" value="TreeGrafter"/>
</dbReference>
<keyword evidence="6" id="KW-1133">Transmembrane helix</keyword>
<evidence type="ECO:0000256" key="4">
    <source>
        <dbReference type="ARBA" id="ARBA00022679"/>
    </source>
</evidence>
<dbReference type="Pfam" id="PF01697">
    <property type="entry name" value="Glyco_transf_92"/>
    <property type="match status" value="1"/>
</dbReference>
<keyword evidence="7" id="KW-0472">Membrane</keyword>
<comment type="subcellular location">
    <subcellularLocation>
        <location evidence="1">Membrane</location>
        <topology evidence="1">Single-pass membrane protein</topology>
    </subcellularLocation>
</comment>
<evidence type="ECO:0000313" key="10">
    <source>
        <dbReference type="Proteomes" id="UP000683360"/>
    </source>
</evidence>
<comment type="similarity">
    <text evidence="2 8">Belongs to the glycosyltransferase 92 family.</text>
</comment>
<keyword evidence="10" id="KW-1185">Reference proteome</keyword>